<dbReference type="Gene3D" id="3.40.50.2000">
    <property type="entry name" value="Glycogen Phosphorylase B"/>
    <property type="match status" value="1"/>
</dbReference>
<dbReference type="EMBL" id="JBBWWQ010000010">
    <property type="protein sequence ID" value="KAK8937513.1"/>
    <property type="molecule type" value="Genomic_DNA"/>
</dbReference>
<protein>
    <submittedName>
        <fullName evidence="1">Uncharacterized protein</fullName>
    </submittedName>
</protein>
<keyword evidence="2" id="KW-1185">Reference proteome</keyword>
<name>A0AAP0G5E3_9ASPA</name>
<gene>
    <name evidence="1" type="ORF">KSP39_PZI012540</name>
</gene>
<proteinExistence type="predicted"/>
<comment type="caution">
    <text evidence="1">The sequence shown here is derived from an EMBL/GenBank/DDBJ whole genome shotgun (WGS) entry which is preliminary data.</text>
</comment>
<accession>A0AAP0G5E3</accession>
<organism evidence="1 2">
    <name type="scientific">Platanthera zijinensis</name>
    <dbReference type="NCBI Taxonomy" id="2320716"/>
    <lineage>
        <taxon>Eukaryota</taxon>
        <taxon>Viridiplantae</taxon>
        <taxon>Streptophyta</taxon>
        <taxon>Embryophyta</taxon>
        <taxon>Tracheophyta</taxon>
        <taxon>Spermatophyta</taxon>
        <taxon>Magnoliopsida</taxon>
        <taxon>Liliopsida</taxon>
        <taxon>Asparagales</taxon>
        <taxon>Orchidaceae</taxon>
        <taxon>Orchidoideae</taxon>
        <taxon>Orchideae</taxon>
        <taxon>Orchidinae</taxon>
        <taxon>Platanthera</taxon>
    </lineage>
</organism>
<dbReference type="Proteomes" id="UP001418222">
    <property type="component" value="Unassembled WGS sequence"/>
</dbReference>
<sequence>MLSYFFTSTPSFFAVQFQLPKAYFATPLSVGVELIKNLNATNSYDEKLNMKHSYYLYMEFLQV</sequence>
<evidence type="ECO:0000313" key="2">
    <source>
        <dbReference type="Proteomes" id="UP001418222"/>
    </source>
</evidence>
<reference evidence="1 2" key="1">
    <citation type="journal article" date="2022" name="Nat. Plants">
        <title>Genomes of leafy and leafless Platanthera orchids illuminate the evolution of mycoheterotrophy.</title>
        <authorList>
            <person name="Li M.H."/>
            <person name="Liu K.W."/>
            <person name="Li Z."/>
            <person name="Lu H.C."/>
            <person name="Ye Q.L."/>
            <person name="Zhang D."/>
            <person name="Wang J.Y."/>
            <person name="Li Y.F."/>
            <person name="Zhong Z.M."/>
            <person name="Liu X."/>
            <person name="Yu X."/>
            <person name="Liu D.K."/>
            <person name="Tu X.D."/>
            <person name="Liu B."/>
            <person name="Hao Y."/>
            <person name="Liao X.Y."/>
            <person name="Jiang Y.T."/>
            <person name="Sun W.H."/>
            <person name="Chen J."/>
            <person name="Chen Y.Q."/>
            <person name="Ai Y."/>
            <person name="Zhai J.W."/>
            <person name="Wu S.S."/>
            <person name="Zhou Z."/>
            <person name="Hsiao Y.Y."/>
            <person name="Wu W.L."/>
            <person name="Chen Y.Y."/>
            <person name="Lin Y.F."/>
            <person name="Hsu J.L."/>
            <person name="Li C.Y."/>
            <person name="Wang Z.W."/>
            <person name="Zhao X."/>
            <person name="Zhong W.Y."/>
            <person name="Ma X.K."/>
            <person name="Ma L."/>
            <person name="Huang J."/>
            <person name="Chen G.Z."/>
            <person name="Huang M.Z."/>
            <person name="Huang L."/>
            <person name="Peng D.H."/>
            <person name="Luo Y.B."/>
            <person name="Zou S.Q."/>
            <person name="Chen S.P."/>
            <person name="Lan S."/>
            <person name="Tsai W.C."/>
            <person name="Van de Peer Y."/>
            <person name="Liu Z.J."/>
        </authorList>
    </citation>
    <scope>NUCLEOTIDE SEQUENCE [LARGE SCALE GENOMIC DNA]</scope>
    <source>
        <strain evidence="1">Lor287</strain>
    </source>
</reference>
<evidence type="ECO:0000313" key="1">
    <source>
        <dbReference type="EMBL" id="KAK8937513.1"/>
    </source>
</evidence>
<dbReference type="AlphaFoldDB" id="A0AAP0G5E3"/>